<dbReference type="Proteomes" id="UP000050996">
    <property type="component" value="Unassembled WGS sequence"/>
</dbReference>
<dbReference type="AlphaFoldDB" id="A0A0Q3VIP7"/>
<gene>
    <name evidence="1" type="ORF">AN957_09975</name>
</gene>
<organism evidence="1 2">
    <name type="scientific">Cytobacillus solani</name>
    <dbReference type="NCBI Taxonomy" id="1637975"/>
    <lineage>
        <taxon>Bacteria</taxon>
        <taxon>Bacillati</taxon>
        <taxon>Bacillota</taxon>
        <taxon>Bacilli</taxon>
        <taxon>Bacillales</taxon>
        <taxon>Bacillaceae</taxon>
        <taxon>Cytobacillus</taxon>
    </lineage>
</organism>
<dbReference type="InterPro" id="IPR018755">
    <property type="entry name" value="Phage_Mu_Gp48"/>
</dbReference>
<dbReference type="EMBL" id="LJIX01000006">
    <property type="protein sequence ID" value="KQL21871.1"/>
    <property type="molecule type" value="Genomic_DNA"/>
</dbReference>
<comment type="caution">
    <text evidence="1">The sequence shown here is derived from an EMBL/GenBank/DDBJ whole genome shotgun (WGS) entry which is preliminary data.</text>
</comment>
<proteinExistence type="predicted"/>
<protein>
    <submittedName>
        <fullName evidence="1">Phage portal protein</fullName>
    </submittedName>
</protein>
<reference evidence="1 2" key="1">
    <citation type="submission" date="2015-09" db="EMBL/GenBank/DDBJ databases">
        <title>Genome sequencing project for genomic taxonomy and phylogenomics of Bacillus-like bacteria.</title>
        <authorList>
            <person name="Liu B."/>
            <person name="Wang J."/>
            <person name="Zhu Y."/>
            <person name="Liu G."/>
            <person name="Chen Q."/>
            <person name="Chen Z."/>
            <person name="Lan J."/>
            <person name="Che J."/>
            <person name="Ge C."/>
            <person name="Shi H."/>
            <person name="Pan Z."/>
            <person name="Liu X."/>
        </authorList>
    </citation>
    <scope>NUCLEOTIDE SEQUENCE [LARGE SCALE GENOMIC DNA]</scope>
    <source>
        <strain evidence="1 2">FJAT-18043</strain>
    </source>
</reference>
<accession>A0A0Q3VIP7</accession>
<dbReference type="STRING" id="1637975.AN957_09975"/>
<evidence type="ECO:0000313" key="1">
    <source>
        <dbReference type="EMBL" id="KQL21871.1"/>
    </source>
</evidence>
<sequence>MFDYGPREYEDFRESNALIKSEAAEFERLNAQIADVLSQFFIDTATWGLSRWERLVGVTTDESKPLSQRRSVVKAKLRGVGTVTVDLIKSVSESWYAGEVEVTQNTTQYLVTVEFTSSYGVPENLDDVERALREIIPAHLQLAFKFRFVTYDMLKATGLTYDEIKATGLTYDEIKNGGIAQ</sequence>
<name>A0A0Q3VIP7_9BACI</name>
<evidence type="ECO:0000313" key="2">
    <source>
        <dbReference type="Proteomes" id="UP000050996"/>
    </source>
</evidence>
<dbReference type="Pfam" id="PF10076">
    <property type="entry name" value="Phage_Mu_Gp48"/>
    <property type="match status" value="1"/>
</dbReference>
<dbReference type="PATRIC" id="fig|1637975.4.peg.1779"/>
<keyword evidence="2" id="KW-1185">Reference proteome</keyword>